<proteinExistence type="predicted"/>
<gene>
    <name evidence="1" type="ORF">MENTE1834_LOCUS2631</name>
</gene>
<dbReference type="Proteomes" id="UP001497535">
    <property type="component" value="Unassembled WGS sequence"/>
</dbReference>
<evidence type="ECO:0000313" key="1">
    <source>
        <dbReference type="EMBL" id="CAK5014177.1"/>
    </source>
</evidence>
<evidence type="ECO:0000313" key="2">
    <source>
        <dbReference type="Proteomes" id="UP001497535"/>
    </source>
</evidence>
<protein>
    <submittedName>
        <fullName evidence="1">Uncharacterized protein</fullName>
    </submittedName>
</protein>
<sequence>MLALNLYVYIASLRGALTCITPHSHHFYLTKMRGRHLPQKILKIVLLFTLVTVTQSRVEGNWSDYQNVGENVQNLKKHEEIPLGKKYDNGENIENEMAKNENDVSGKANEKVKSSNLIDKKGFEDEEGESIKKMKNRNEGKQGGELINNFPFLRDVPYEEVKKFQQISNDPNLTKGELEVERQQWAEKQNTDVMNAFYEWKAKIEESKKQEKRKLEDRLNLFTEGMKNILSKIEEIIDDKGISRKQECEKIRSLLIENELRKDFTEKVPMQLVDFCMKGADKNEEVEEEQNVDQPIRKSTTKDGVWPYSKNDKDMKDATNDNEEQKEELKPNPLKAGSRKPNDSSSSSSSSENVEKQVNNAINEEEKEIIKKENEKKTEDNKLNDDDSASSSGSASSVEEPEKDKKGKVDRMDKKSKNKGGGEKKEDGSSSSSSSEGDEEDKKKRNDKAKKVKKRKVKDSSSSSSENIEEAEGKKHKKRKNVKNKHSKKEVENNEKKVEDKSSSSSSSSGEDDEKMIKKAKKNKRGRDKNADDKDEDEKMFKKKHKHHKKGKDDASSSSDSDEKTKKHKKHKTD</sequence>
<dbReference type="EMBL" id="CAVMJV010000002">
    <property type="protein sequence ID" value="CAK5014177.1"/>
    <property type="molecule type" value="Genomic_DNA"/>
</dbReference>
<keyword evidence="2" id="KW-1185">Reference proteome</keyword>
<reference evidence="1" key="1">
    <citation type="submission" date="2023-11" db="EMBL/GenBank/DDBJ databases">
        <authorList>
            <person name="Poullet M."/>
        </authorList>
    </citation>
    <scope>NUCLEOTIDE SEQUENCE</scope>
    <source>
        <strain evidence="1">E1834</strain>
    </source>
</reference>
<organism evidence="1 2">
    <name type="scientific">Meloidogyne enterolobii</name>
    <name type="common">Root-knot nematode worm</name>
    <name type="synonym">Meloidogyne mayaguensis</name>
    <dbReference type="NCBI Taxonomy" id="390850"/>
    <lineage>
        <taxon>Eukaryota</taxon>
        <taxon>Metazoa</taxon>
        <taxon>Ecdysozoa</taxon>
        <taxon>Nematoda</taxon>
        <taxon>Chromadorea</taxon>
        <taxon>Rhabditida</taxon>
        <taxon>Tylenchina</taxon>
        <taxon>Tylenchomorpha</taxon>
        <taxon>Tylenchoidea</taxon>
        <taxon>Meloidogynidae</taxon>
        <taxon>Meloidogyninae</taxon>
        <taxon>Meloidogyne</taxon>
    </lineage>
</organism>
<name>A0ACB0XRR0_MELEN</name>
<accession>A0ACB0XRR0</accession>
<comment type="caution">
    <text evidence="1">The sequence shown here is derived from an EMBL/GenBank/DDBJ whole genome shotgun (WGS) entry which is preliminary data.</text>
</comment>